<feature type="non-terminal residue" evidence="1">
    <location>
        <position position="1"/>
    </location>
</feature>
<accession>A0A3L6DPP3</accession>
<evidence type="ECO:0000313" key="2">
    <source>
        <dbReference type="Proteomes" id="UP000251960"/>
    </source>
</evidence>
<dbReference type="EMBL" id="NCVQ01000009">
    <property type="protein sequence ID" value="PWZ10702.1"/>
    <property type="molecule type" value="Genomic_DNA"/>
</dbReference>
<dbReference type="Proteomes" id="UP000251960">
    <property type="component" value="Chromosome 8"/>
</dbReference>
<reference evidence="1 2" key="1">
    <citation type="journal article" date="2018" name="Nat. Genet.">
        <title>Extensive intraspecific gene order and gene structural variations between Mo17 and other maize genomes.</title>
        <authorList>
            <person name="Sun S."/>
            <person name="Zhou Y."/>
            <person name="Chen J."/>
            <person name="Shi J."/>
            <person name="Zhao H."/>
            <person name="Zhao H."/>
            <person name="Song W."/>
            <person name="Zhang M."/>
            <person name="Cui Y."/>
            <person name="Dong X."/>
            <person name="Liu H."/>
            <person name="Ma X."/>
            <person name="Jiao Y."/>
            <person name="Wang B."/>
            <person name="Wei X."/>
            <person name="Stein J.C."/>
            <person name="Glaubitz J.C."/>
            <person name="Lu F."/>
            <person name="Yu G."/>
            <person name="Liang C."/>
            <person name="Fengler K."/>
            <person name="Li B."/>
            <person name="Rafalski A."/>
            <person name="Schnable P.S."/>
            <person name="Ware D.H."/>
            <person name="Buckler E.S."/>
            <person name="Lai J."/>
        </authorList>
    </citation>
    <scope>NUCLEOTIDE SEQUENCE [LARGE SCALE GENOMIC DNA]</scope>
    <source>
        <strain evidence="2">cv. Missouri 17</strain>
        <tissue evidence="1">Seedling</tissue>
    </source>
</reference>
<proteinExistence type="predicted"/>
<name>A0A3L6DPP3_MAIZE</name>
<comment type="caution">
    <text evidence="1">The sequence shown here is derived from an EMBL/GenBank/DDBJ whole genome shotgun (WGS) entry which is preliminary data.</text>
</comment>
<dbReference type="AlphaFoldDB" id="A0A3L6DPP3"/>
<sequence>LIYCEFSDLSYRFLIDSEIFCPNLFVFNIPEIIGRNPFPTFPFFDSDQTKNYTGENSERVFPTVFIPLWVVPG</sequence>
<organism evidence="1 2">
    <name type="scientific">Zea mays</name>
    <name type="common">Maize</name>
    <dbReference type="NCBI Taxonomy" id="4577"/>
    <lineage>
        <taxon>Eukaryota</taxon>
        <taxon>Viridiplantae</taxon>
        <taxon>Streptophyta</taxon>
        <taxon>Embryophyta</taxon>
        <taxon>Tracheophyta</taxon>
        <taxon>Spermatophyta</taxon>
        <taxon>Magnoliopsida</taxon>
        <taxon>Liliopsida</taxon>
        <taxon>Poales</taxon>
        <taxon>Poaceae</taxon>
        <taxon>PACMAD clade</taxon>
        <taxon>Panicoideae</taxon>
        <taxon>Andropogonodae</taxon>
        <taxon>Andropogoneae</taxon>
        <taxon>Tripsacinae</taxon>
        <taxon>Zea</taxon>
    </lineage>
</organism>
<gene>
    <name evidence="1" type="ORF">Zm00014a_026925</name>
</gene>
<evidence type="ECO:0000313" key="1">
    <source>
        <dbReference type="EMBL" id="PWZ10702.1"/>
    </source>
</evidence>
<protein>
    <submittedName>
        <fullName evidence="1">Uncharacterized protein</fullName>
    </submittedName>
</protein>